<feature type="non-terminal residue" evidence="2">
    <location>
        <position position="1"/>
    </location>
</feature>
<organism evidence="2 3">
    <name type="scientific">Euroglyphus maynei</name>
    <name type="common">Mayne's house dust mite</name>
    <dbReference type="NCBI Taxonomy" id="6958"/>
    <lineage>
        <taxon>Eukaryota</taxon>
        <taxon>Metazoa</taxon>
        <taxon>Ecdysozoa</taxon>
        <taxon>Arthropoda</taxon>
        <taxon>Chelicerata</taxon>
        <taxon>Arachnida</taxon>
        <taxon>Acari</taxon>
        <taxon>Acariformes</taxon>
        <taxon>Sarcoptiformes</taxon>
        <taxon>Astigmata</taxon>
        <taxon>Psoroptidia</taxon>
        <taxon>Analgoidea</taxon>
        <taxon>Pyroglyphidae</taxon>
        <taxon>Pyroglyphinae</taxon>
        <taxon>Euroglyphus</taxon>
    </lineage>
</organism>
<keyword evidence="1" id="KW-1133">Transmembrane helix</keyword>
<keyword evidence="1" id="KW-0472">Membrane</keyword>
<evidence type="ECO:0000256" key="1">
    <source>
        <dbReference type="SAM" id="Phobius"/>
    </source>
</evidence>
<keyword evidence="1" id="KW-0812">Transmembrane</keyword>
<dbReference type="Proteomes" id="UP000194236">
    <property type="component" value="Unassembled WGS sequence"/>
</dbReference>
<sequence>GEKGYHKSAQNNFIITPTSAVLLSTILCSPVLIPIGYKSICLVKYDMI</sequence>
<gene>
    <name evidence="2" type="ORF">BLA29_011643</name>
</gene>
<feature type="transmembrane region" description="Helical" evidence="1">
    <location>
        <begin position="13"/>
        <end position="37"/>
    </location>
</feature>
<name>A0A1Y3AYT4_EURMA</name>
<dbReference type="AlphaFoldDB" id="A0A1Y3AYT4"/>
<evidence type="ECO:0000313" key="2">
    <source>
        <dbReference type="EMBL" id="OTF72964.1"/>
    </source>
</evidence>
<comment type="caution">
    <text evidence="2">The sequence shown here is derived from an EMBL/GenBank/DDBJ whole genome shotgun (WGS) entry which is preliminary data.</text>
</comment>
<evidence type="ECO:0000313" key="3">
    <source>
        <dbReference type="Proteomes" id="UP000194236"/>
    </source>
</evidence>
<reference evidence="2 3" key="1">
    <citation type="submission" date="2017-03" db="EMBL/GenBank/DDBJ databases">
        <title>Genome Survey of Euroglyphus maynei.</title>
        <authorList>
            <person name="Arlian L.G."/>
            <person name="Morgan M.S."/>
            <person name="Rider S.D."/>
        </authorList>
    </citation>
    <scope>NUCLEOTIDE SEQUENCE [LARGE SCALE GENOMIC DNA]</scope>
    <source>
        <strain evidence="2">Arlian Lab</strain>
        <tissue evidence="2">Whole body</tissue>
    </source>
</reference>
<protein>
    <submittedName>
        <fullName evidence="2">Uncharacterized protein</fullName>
    </submittedName>
</protein>
<proteinExistence type="predicted"/>
<accession>A0A1Y3AYT4</accession>
<dbReference type="EMBL" id="MUJZ01053848">
    <property type="protein sequence ID" value="OTF72964.1"/>
    <property type="molecule type" value="Genomic_DNA"/>
</dbReference>
<keyword evidence="3" id="KW-1185">Reference proteome</keyword>